<dbReference type="InterPro" id="IPR002110">
    <property type="entry name" value="Ankyrin_rpt"/>
</dbReference>
<dbReference type="RefSeq" id="WP_155702301.1">
    <property type="nucleotide sequence ID" value="NZ_CP034235.1"/>
</dbReference>
<dbReference type="PRINTS" id="PR01415">
    <property type="entry name" value="ANKYRIN"/>
</dbReference>
<evidence type="ECO:0000256" key="2">
    <source>
        <dbReference type="ARBA" id="ARBA00023043"/>
    </source>
</evidence>
<dbReference type="InterPro" id="IPR036770">
    <property type="entry name" value="Ankyrin_rpt-contain_sf"/>
</dbReference>
<proteinExistence type="predicted"/>
<feature type="repeat" description="ANK" evidence="3">
    <location>
        <begin position="112"/>
        <end position="145"/>
    </location>
</feature>
<dbReference type="SMART" id="SM00248">
    <property type="entry name" value="ANK"/>
    <property type="match status" value="4"/>
</dbReference>
<dbReference type="EMBL" id="CP034235">
    <property type="protein sequence ID" value="QGQ97199.1"/>
    <property type="molecule type" value="Genomic_DNA"/>
</dbReference>
<keyword evidence="2 3" id="KW-0040">ANK repeat</keyword>
<gene>
    <name evidence="4" type="ORF">EHS13_21080</name>
</gene>
<evidence type="ECO:0000313" key="5">
    <source>
        <dbReference type="Proteomes" id="UP000426246"/>
    </source>
</evidence>
<name>A0A6B8RME9_9BACL</name>
<sequence>MELHEKIDEVSQAAQLGDATRLREILEIQPTLVNTENADGLTPLGYAAHYGHIETVKVLLQYGADPNVLSHSTITYIPSNTALHTAIAGKRSLEVIQMLLNYKASPAILDSNGYTSLHVAAFHDDNETIVRLLLEHGAPLDAKTNDGKTALVIAVEQSNFNIAKLLQLNETESSL</sequence>
<keyword evidence="1" id="KW-0677">Repeat</keyword>
<dbReference type="PROSITE" id="PS50297">
    <property type="entry name" value="ANK_REP_REGION"/>
    <property type="match status" value="2"/>
</dbReference>
<dbReference type="PANTHER" id="PTHR24198">
    <property type="entry name" value="ANKYRIN REPEAT AND PROTEIN KINASE DOMAIN-CONTAINING PROTEIN"/>
    <property type="match status" value="1"/>
</dbReference>
<dbReference type="AlphaFoldDB" id="A0A6B8RME9"/>
<evidence type="ECO:0000256" key="1">
    <source>
        <dbReference type="ARBA" id="ARBA00022737"/>
    </source>
</evidence>
<dbReference type="Pfam" id="PF00023">
    <property type="entry name" value="Ank"/>
    <property type="match status" value="1"/>
</dbReference>
<protein>
    <submittedName>
        <fullName evidence="4">Ankyrin repeat domain-containing protein</fullName>
    </submittedName>
</protein>
<dbReference type="Pfam" id="PF12796">
    <property type="entry name" value="Ank_2"/>
    <property type="match status" value="1"/>
</dbReference>
<dbReference type="Proteomes" id="UP000426246">
    <property type="component" value="Chromosome"/>
</dbReference>
<dbReference type="OrthoDB" id="5622506at2"/>
<keyword evidence="5" id="KW-1185">Reference proteome</keyword>
<accession>A0A6B8RME9</accession>
<dbReference type="PROSITE" id="PS50088">
    <property type="entry name" value="ANK_REPEAT"/>
    <property type="match status" value="2"/>
</dbReference>
<dbReference type="PANTHER" id="PTHR24198:SF165">
    <property type="entry name" value="ANKYRIN REPEAT-CONTAINING PROTEIN-RELATED"/>
    <property type="match status" value="1"/>
</dbReference>
<evidence type="ECO:0000256" key="3">
    <source>
        <dbReference type="PROSITE-ProRule" id="PRU00023"/>
    </source>
</evidence>
<reference evidence="5" key="1">
    <citation type="submission" date="2018-11" db="EMBL/GenBank/DDBJ databases">
        <title>Complete genome sequence of Paenibacillus sp. ML311-T8.</title>
        <authorList>
            <person name="Nam Y.-D."/>
            <person name="Kang J."/>
            <person name="Chung W.-H."/>
            <person name="Park Y.S."/>
        </authorList>
    </citation>
    <scope>NUCLEOTIDE SEQUENCE [LARGE SCALE GENOMIC DNA]</scope>
    <source>
        <strain evidence="5">ML311-T8</strain>
    </source>
</reference>
<feature type="repeat" description="ANK" evidence="3">
    <location>
        <begin position="39"/>
        <end position="71"/>
    </location>
</feature>
<dbReference type="SUPFAM" id="SSF48403">
    <property type="entry name" value="Ankyrin repeat"/>
    <property type="match status" value="1"/>
</dbReference>
<organism evidence="4 5">
    <name type="scientific">Paenibacillus psychroresistens</name>
    <dbReference type="NCBI Taxonomy" id="1778678"/>
    <lineage>
        <taxon>Bacteria</taxon>
        <taxon>Bacillati</taxon>
        <taxon>Bacillota</taxon>
        <taxon>Bacilli</taxon>
        <taxon>Bacillales</taxon>
        <taxon>Paenibacillaceae</taxon>
        <taxon>Paenibacillus</taxon>
    </lineage>
</organism>
<dbReference type="KEGG" id="ppsc:EHS13_21080"/>
<dbReference type="Gene3D" id="1.25.40.20">
    <property type="entry name" value="Ankyrin repeat-containing domain"/>
    <property type="match status" value="1"/>
</dbReference>
<evidence type="ECO:0000313" key="4">
    <source>
        <dbReference type="EMBL" id="QGQ97199.1"/>
    </source>
</evidence>